<dbReference type="GO" id="GO:0006890">
    <property type="term" value="P:retrograde vesicle-mediated transport, Golgi to endoplasmic reticulum"/>
    <property type="evidence" value="ECO:0007669"/>
    <property type="project" value="TreeGrafter"/>
</dbReference>
<evidence type="ECO:0000256" key="1">
    <source>
        <dbReference type="ARBA" id="ARBA00022692"/>
    </source>
</evidence>
<name>A0A1X2G7I8_9FUNG</name>
<evidence type="ECO:0008006" key="7">
    <source>
        <dbReference type="Google" id="ProtNLM"/>
    </source>
</evidence>
<organism evidence="5 6">
    <name type="scientific">Hesseltinella vesiculosa</name>
    <dbReference type="NCBI Taxonomy" id="101127"/>
    <lineage>
        <taxon>Eukaryota</taxon>
        <taxon>Fungi</taxon>
        <taxon>Fungi incertae sedis</taxon>
        <taxon>Mucoromycota</taxon>
        <taxon>Mucoromycotina</taxon>
        <taxon>Mucoromycetes</taxon>
        <taxon>Mucorales</taxon>
        <taxon>Cunninghamellaceae</taxon>
        <taxon>Hesseltinella</taxon>
    </lineage>
</organism>
<reference evidence="5 6" key="1">
    <citation type="submission" date="2016-07" db="EMBL/GenBank/DDBJ databases">
        <title>Pervasive Adenine N6-methylation of Active Genes in Fungi.</title>
        <authorList>
            <consortium name="DOE Joint Genome Institute"/>
            <person name="Mondo S.J."/>
            <person name="Dannebaum R.O."/>
            <person name="Kuo R.C."/>
            <person name="Labutti K."/>
            <person name="Haridas S."/>
            <person name="Kuo A."/>
            <person name="Salamov A."/>
            <person name="Ahrendt S.R."/>
            <person name="Lipzen A."/>
            <person name="Sullivan W."/>
            <person name="Andreopoulos W.B."/>
            <person name="Clum A."/>
            <person name="Lindquist E."/>
            <person name="Daum C."/>
            <person name="Ramamoorthy G.K."/>
            <person name="Gryganskyi A."/>
            <person name="Culley D."/>
            <person name="Magnuson J.K."/>
            <person name="James T.Y."/>
            <person name="O'Malley M.A."/>
            <person name="Stajich J.E."/>
            <person name="Spatafora J.W."/>
            <person name="Visel A."/>
            <person name="Grigoriev I.V."/>
        </authorList>
    </citation>
    <scope>NUCLEOTIDE SEQUENCE [LARGE SCALE GENOMIC DNA]</scope>
    <source>
        <strain evidence="5 6">NRRL 3301</strain>
    </source>
</reference>
<dbReference type="OrthoDB" id="5393181at2759"/>
<feature type="compositionally biased region" description="Basic and acidic residues" evidence="4">
    <location>
        <begin position="1"/>
        <end position="11"/>
    </location>
</feature>
<dbReference type="STRING" id="101127.A0A1X2G7I8"/>
<dbReference type="Proteomes" id="UP000242146">
    <property type="component" value="Unassembled WGS sequence"/>
</dbReference>
<feature type="compositionally biased region" description="Low complexity" evidence="4">
    <location>
        <begin position="38"/>
        <end position="61"/>
    </location>
</feature>
<evidence type="ECO:0000313" key="6">
    <source>
        <dbReference type="Proteomes" id="UP000242146"/>
    </source>
</evidence>
<feature type="compositionally biased region" description="Basic and acidic residues" evidence="4">
    <location>
        <begin position="62"/>
        <end position="71"/>
    </location>
</feature>
<protein>
    <recommendedName>
        <fullName evidence="7">GET complex, subunit GET2</fullName>
    </recommendedName>
</protein>
<keyword evidence="2" id="KW-1133">Transmembrane helix</keyword>
<dbReference type="Pfam" id="PF08690">
    <property type="entry name" value="GET2"/>
    <property type="match status" value="1"/>
</dbReference>
<dbReference type="PANTHER" id="PTHR28263">
    <property type="entry name" value="GOLGI TO ER TRAFFIC PROTEIN 2"/>
    <property type="match status" value="1"/>
</dbReference>
<evidence type="ECO:0000256" key="3">
    <source>
        <dbReference type="ARBA" id="ARBA00023136"/>
    </source>
</evidence>
<dbReference type="EMBL" id="MCGT01000035">
    <property type="protein sequence ID" value="ORX47067.1"/>
    <property type="molecule type" value="Genomic_DNA"/>
</dbReference>
<comment type="caution">
    <text evidence="5">The sequence shown here is derived from an EMBL/GenBank/DDBJ whole genome shotgun (WGS) entry which is preliminary data.</text>
</comment>
<sequence>MAELTDREKQEKRRQRRQQKIMAGAGDRLNRITGTAFPHRTASPTPSPSTSSGPSTSLPRGPTHDHPRLDDDPSDELGAPPPLDPLNMFGGDPMAMFGGGNMDDMFRQGGMPPGLLSAMTGAAGTMPAGMPGTTPPGPASPLDPTVKYWNLLHLTSMVLLGFYAVWMEWSNAGLDRLASLLNHSSDYTVQGGHVPLFWYFATMELGLQSARFFYQKGQIATVSTLGALATQLPPPLNQIVTIFLRYRLIWTCLVQDISVLLFIIGCAEVVSALLA</sequence>
<proteinExistence type="predicted"/>
<gene>
    <name evidence="5" type="ORF">DM01DRAFT_1386061</name>
</gene>
<dbReference type="PANTHER" id="PTHR28263:SF1">
    <property type="entry name" value="GOLGI TO ER TRAFFIC PROTEIN 2"/>
    <property type="match status" value="1"/>
</dbReference>
<dbReference type="InterPro" id="IPR028143">
    <property type="entry name" value="Get2/sif1"/>
</dbReference>
<evidence type="ECO:0000256" key="2">
    <source>
        <dbReference type="ARBA" id="ARBA00022989"/>
    </source>
</evidence>
<accession>A0A1X2G7I8</accession>
<keyword evidence="1" id="KW-0812">Transmembrane</keyword>
<keyword evidence="6" id="KW-1185">Reference proteome</keyword>
<evidence type="ECO:0000256" key="4">
    <source>
        <dbReference type="SAM" id="MobiDB-lite"/>
    </source>
</evidence>
<evidence type="ECO:0000313" key="5">
    <source>
        <dbReference type="EMBL" id="ORX47067.1"/>
    </source>
</evidence>
<dbReference type="AlphaFoldDB" id="A0A1X2G7I8"/>
<keyword evidence="3" id="KW-0472">Membrane</keyword>
<feature type="region of interest" description="Disordered" evidence="4">
    <location>
        <begin position="1"/>
        <end position="94"/>
    </location>
</feature>